<evidence type="ECO:0000256" key="5">
    <source>
        <dbReference type="ARBA" id="ARBA00022964"/>
    </source>
</evidence>
<protein>
    <submittedName>
        <fullName evidence="10">MBL fold metallo-hydrolase</fullName>
    </submittedName>
</protein>
<proteinExistence type="inferred from homology"/>
<accession>A0A6L3B2C2</accession>
<keyword evidence="6" id="KW-0007">Acetylation</keyword>
<keyword evidence="10" id="KW-0378">Hydrolase</keyword>
<dbReference type="SMART" id="SM00849">
    <property type="entry name" value="Lactamase_B"/>
    <property type="match status" value="1"/>
</dbReference>
<dbReference type="AlphaFoldDB" id="A0A6L3B2C2"/>
<dbReference type="GO" id="GO:0006749">
    <property type="term" value="P:glutathione metabolic process"/>
    <property type="evidence" value="ECO:0007669"/>
    <property type="project" value="InterPro"/>
</dbReference>
<name>A0A6L3B2C2_AZOBR</name>
<dbReference type="GO" id="GO:0016787">
    <property type="term" value="F:hydrolase activity"/>
    <property type="evidence" value="ECO:0007669"/>
    <property type="project" value="UniProtKB-KW"/>
</dbReference>
<evidence type="ECO:0000256" key="6">
    <source>
        <dbReference type="ARBA" id="ARBA00022990"/>
    </source>
</evidence>
<dbReference type="InterPro" id="IPR051682">
    <property type="entry name" value="Mito_Persulfide_Diox"/>
</dbReference>
<sequence>MIFRQLFEPESSTYTYLFGCRDTGQAILLDPVMETVERDLALIQQLGLRLAVTLDTHIHADHISSACRLRSLTGCKVAYPAMDGLPCADIGVAEDQPLTMGSLTFKPLHTPGHTDTHHCYLVERGDTPRVFTGDALLIDGCGRTDFQNGSTEALYRSVREKIFSLPDDTLVYPSHDYQHRHVSTVLQERERNPRLGDDKSLEEFASIMANLNLPYPRKIDVAVPANSLCGDCPDDAPEALHRIGDKSFQGVPA</sequence>
<evidence type="ECO:0000256" key="8">
    <source>
        <dbReference type="ARBA" id="ARBA00023004"/>
    </source>
</evidence>
<evidence type="ECO:0000256" key="4">
    <source>
        <dbReference type="ARBA" id="ARBA00022946"/>
    </source>
</evidence>
<keyword evidence="7" id="KW-0560">Oxidoreductase</keyword>
<keyword evidence="4" id="KW-0809">Transit peptide</keyword>
<dbReference type="FunFam" id="3.60.15.10:FF:000013">
    <property type="entry name" value="Persulfide dioxygenase ETHE1, mitochondrial"/>
    <property type="match status" value="1"/>
</dbReference>
<gene>
    <name evidence="10" type="ORF">DS837_10200</name>
</gene>
<dbReference type="RefSeq" id="WP_149164652.1">
    <property type="nucleotide sequence ID" value="NZ_QOKV01000005.1"/>
</dbReference>
<dbReference type="GO" id="GO:0050313">
    <property type="term" value="F:sulfur dioxygenase activity"/>
    <property type="evidence" value="ECO:0007669"/>
    <property type="project" value="InterPro"/>
</dbReference>
<evidence type="ECO:0000256" key="2">
    <source>
        <dbReference type="ARBA" id="ARBA00006759"/>
    </source>
</evidence>
<evidence type="ECO:0000256" key="3">
    <source>
        <dbReference type="ARBA" id="ARBA00022723"/>
    </source>
</evidence>
<dbReference type="GO" id="GO:0070813">
    <property type="term" value="P:hydrogen sulfide metabolic process"/>
    <property type="evidence" value="ECO:0007669"/>
    <property type="project" value="TreeGrafter"/>
</dbReference>
<dbReference type="InterPro" id="IPR001279">
    <property type="entry name" value="Metallo-B-lactamas"/>
</dbReference>
<dbReference type="PANTHER" id="PTHR43084">
    <property type="entry name" value="PERSULFIDE DIOXYGENASE ETHE1"/>
    <property type="match status" value="1"/>
</dbReference>
<comment type="caution">
    <text evidence="10">The sequence shown here is derived from an EMBL/GenBank/DDBJ whole genome shotgun (WGS) entry which is preliminary data.</text>
</comment>
<dbReference type="SUPFAM" id="SSF56281">
    <property type="entry name" value="Metallo-hydrolase/oxidoreductase"/>
    <property type="match status" value="1"/>
</dbReference>
<dbReference type="InterPro" id="IPR036866">
    <property type="entry name" value="RibonucZ/Hydroxyglut_hydro"/>
</dbReference>
<dbReference type="GO" id="GO:0046872">
    <property type="term" value="F:metal ion binding"/>
    <property type="evidence" value="ECO:0007669"/>
    <property type="project" value="UniProtKB-KW"/>
</dbReference>
<dbReference type="CDD" id="cd07724">
    <property type="entry name" value="POD-like_MBL-fold"/>
    <property type="match status" value="1"/>
</dbReference>
<dbReference type="EMBL" id="QOKV01000005">
    <property type="protein sequence ID" value="KAA0686081.1"/>
    <property type="molecule type" value="Genomic_DNA"/>
</dbReference>
<dbReference type="Gene3D" id="3.60.15.10">
    <property type="entry name" value="Ribonuclease Z/Hydroxyacylglutathione hydrolase-like"/>
    <property type="match status" value="1"/>
</dbReference>
<keyword evidence="8" id="KW-0408">Iron</keyword>
<comment type="cofactor">
    <cofactor evidence="1">
        <name>Fe(2+)</name>
        <dbReference type="ChEBI" id="CHEBI:29033"/>
    </cofactor>
</comment>
<reference evidence="10 11" key="1">
    <citation type="submission" date="2018-07" db="EMBL/GenBank/DDBJ databases">
        <title>Genome sequence of Roseomonas fauriae ATCC 49958.</title>
        <authorList>
            <person name="Sant'Anna F.H."/>
            <person name="Baldani J.I."/>
            <person name="Zilli J.E."/>
            <person name="Reis V.M."/>
            <person name="Hartmann A."/>
            <person name="Cruz L."/>
            <person name="de Souza E.M."/>
            <person name="de Oliveira Pedrosa F."/>
            <person name="Passaglia L.M.P."/>
        </authorList>
    </citation>
    <scope>NUCLEOTIDE SEQUENCE [LARGE SCALE GENOMIC DNA]</scope>
    <source>
        <strain evidence="10 11">ATCC 49958</strain>
    </source>
</reference>
<evidence type="ECO:0000259" key="9">
    <source>
        <dbReference type="SMART" id="SM00849"/>
    </source>
</evidence>
<dbReference type="Pfam" id="PF00753">
    <property type="entry name" value="Lactamase_B"/>
    <property type="match status" value="1"/>
</dbReference>
<evidence type="ECO:0000256" key="7">
    <source>
        <dbReference type="ARBA" id="ARBA00023002"/>
    </source>
</evidence>
<organism evidence="10 11">
    <name type="scientific">Azospirillum brasilense</name>
    <dbReference type="NCBI Taxonomy" id="192"/>
    <lineage>
        <taxon>Bacteria</taxon>
        <taxon>Pseudomonadati</taxon>
        <taxon>Pseudomonadota</taxon>
        <taxon>Alphaproteobacteria</taxon>
        <taxon>Rhodospirillales</taxon>
        <taxon>Azospirillaceae</taxon>
        <taxon>Azospirillum</taxon>
    </lineage>
</organism>
<dbReference type="Proteomes" id="UP000476837">
    <property type="component" value="Unassembled WGS sequence"/>
</dbReference>
<evidence type="ECO:0000256" key="1">
    <source>
        <dbReference type="ARBA" id="ARBA00001954"/>
    </source>
</evidence>
<evidence type="ECO:0000313" key="11">
    <source>
        <dbReference type="Proteomes" id="UP000476837"/>
    </source>
</evidence>
<dbReference type="PANTHER" id="PTHR43084:SF1">
    <property type="entry name" value="PERSULFIDE DIOXYGENASE ETHE1, MITOCHONDRIAL"/>
    <property type="match status" value="1"/>
</dbReference>
<comment type="similarity">
    <text evidence="2">Belongs to the metallo-beta-lactamase superfamily. Glyoxalase II family.</text>
</comment>
<feature type="domain" description="Metallo-beta-lactamase" evidence="9">
    <location>
        <begin position="12"/>
        <end position="175"/>
    </location>
</feature>
<evidence type="ECO:0000313" key="10">
    <source>
        <dbReference type="EMBL" id="KAA0686081.1"/>
    </source>
</evidence>
<dbReference type="InterPro" id="IPR044528">
    <property type="entry name" value="POD-like_MBL-fold"/>
</dbReference>
<keyword evidence="3" id="KW-0479">Metal-binding</keyword>
<keyword evidence="5" id="KW-0223">Dioxygenase</keyword>